<comment type="similarity">
    <text evidence="2">Belongs to the G-protein coupled receptor 3 family.</text>
</comment>
<dbReference type="Pfam" id="PF01094">
    <property type="entry name" value="ANF_receptor"/>
    <property type="match status" value="1"/>
</dbReference>
<accession>A0A1A9VHS6</accession>
<dbReference type="Gene3D" id="3.40.50.2300">
    <property type="match status" value="2"/>
</dbReference>
<evidence type="ECO:0000256" key="7">
    <source>
        <dbReference type="ARBA" id="ARBA00023040"/>
    </source>
</evidence>
<keyword evidence="11" id="KW-0325">Glycoprotein</keyword>
<evidence type="ECO:0000256" key="3">
    <source>
        <dbReference type="ARBA" id="ARBA00022475"/>
    </source>
</evidence>
<dbReference type="InterPro" id="IPR038550">
    <property type="entry name" value="GPCR_3_9-Cys_sf"/>
</dbReference>
<dbReference type="InterPro" id="IPR017978">
    <property type="entry name" value="GPCR_3_C"/>
</dbReference>
<dbReference type="PRINTS" id="PR00248">
    <property type="entry name" value="GPCRMGR"/>
</dbReference>
<keyword evidence="5" id="KW-0732">Signal</keyword>
<evidence type="ECO:0000256" key="4">
    <source>
        <dbReference type="ARBA" id="ARBA00022692"/>
    </source>
</evidence>
<evidence type="ECO:0000256" key="12">
    <source>
        <dbReference type="ARBA" id="ARBA00023224"/>
    </source>
</evidence>
<dbReference type="Pfam" id="PF07562">
    <property type="entry name" value="NCD3G"/>
    <property type="match status" value="1"/>
</dbReference>
<keyword evidence="12" id="KW-0807">Transducer</keyword>
<dbReference type="PROSITE" id="PS00980">
    <property type="entry name" value="G_PROTEIN_RECEP_F3_2"/>
    <property type="match status" value="1"/>
</dbReference>
<feature type="transmembrane region" description="Helical" evidence="14">
    <location>
        <begin position="1232"/>
        <end position="1253"/>
    </location>
</feature>
<dbReference type="STRING" id="7395.A0A1A9VHS6"/>
<feature type="domain" description="G-protein coupled receptors family 3 profile" evidence="15">
    <location>
        <begin position="769"/>
        <end position="1033"/>
    </location>
</feature>
<feature type="transmembrane region" description="Helical" evidence="14">
    <location>
        <begin position="993"/>
        <end position="1018"/>
    </location>
</feature>
<dbReference type="InterPro" id="IPR001828">
    <property type="entry name" value="ANF_lig-bd_rcpt"/>
</dbReference>
<dbReference type="PROSITE" id="PS00981">
    <property type="entry name" value="G_PROTEIN_RECEP_F3_3"/>
    <property type="match status" value="1"/>
</dbReference>
<evidence type="ECO:0000256" key="9">
    <source>
        <dbReference type="ARBA" id="ARBA00023157"/>
    </source>
</evidence>
<dbReference type="PRINTS" id="PR00593">
    <property type="entry name" value="MTABOTROPICR"/>
</dbReference>
<dbReference type="CDD" id="cd15934">
    <property type="entry name" value="7tmC_mGluRs_group2_3"/>
    <property type="match status" value="1"/>
</dbReference>
<keyword evidence="10" id="KW-0675">Receptor</keyword>
<keyword evidence="17" id="KW-1185">Reference proteome</keyword>
<dbReference type="Gene3D" id="2.10.50.30">
    <property type="entry name" value="GPCR, family 3, nine cysteines domain"/>
    <property type="match status" value="1"/>
</dbReference>
<evidence type="ECO:0000259" key="15">
    <source>
        <dbReference type="PROSITE" id="PS50259"/>
    </source>
</evidence>
<comment type="function">
    <text evidence="13">G-protein coupled receptor for glutamate. Ligand binding causes a conformation change that triggers signaling via guanine nucleotide-binding proteins (G proteins) and modulates the activity of down-stream effectors.</text>
</comment>
<evidence type="ECO:0000256" key="1">
    <source>
        <dbReference type="ARBA" id="ARBA00004651"/>
    </source>
</evidence>
<dbReference type="InterPro" id="IPR050726">
    <property type="entry name" value="mGluR"/>
</dbReference>
<evidence type="ECO:0000256" key="5">
    <source>
        <dbReference type="ARBA" id="ARBA00022729"/>
    </source>
</evidence>
<dbReference type="FunFam" id="2.10.50.30:FF:000001">
    <property type="entry name" value="metabotropic glutamate receptor 1"/>
    <property type="match status" value="1"/>
</dbReference>
<evidence type="ECO:0000256" key="13">
    <source>
        <dbReference type="ARBA" id="ARBA00054813"/>
    </source>
</evidence>
<dbReference type="InterPro" id="IPR000162">
    <property type="entry name" value="GPCR_3_mtglu_rcpt"/>
</dbReference>
<feature type="transmembrane region" description="Helical" evidence="14">
    <location>
        <begin position="959"/>
        <end position="981"/>
    </location>
</feature>
<dbReference type="InterPro" id="IPR011500">
    <property type="entry name" value="GPCR_3_9-Cys_dom"/>
</dbReference>
<dbReference type="PROSITE" id="PS00979">
    <property type="entry name" value="G_PROTEIN_RECEP_F3_1"/>
    <property type="match status" value="1"/>
</dbReference>
<sequence length="1329" mass="148883">MENVSSKYSTGKWWHHPHSPALTKKKITSIKSVIFGIVESAFAKDHSATMVLIDERKPVLEIKFGESSNRQAESVVTPKSVITSSALAQISQITVSPLNESGLCDEKFLKVRTIRNAKARKNGNQDINVATTTEQVVSEYHPTAYPGNTWFALENQTKLNNITEGFPRKFIPHQRTSPNKIKNKAKAADSLSIYLPGDIILGGLFPVHEKGKSSPCGEKVYNRGVQRLEAMLYAVDRINHDQNILPNITLGVHILDTCSRETYALNQSLQFVRASLNQNLDTSAFECPNSEKPRLRKDVSAGPVFGVIGGSYSSVSLQVANLLRLFHIPQISPASTAKTLSDKTRFDLFARTVPPDTFQSETLVDIVKALNWTYVSTIHSEGSYGEYGIEAFHREALDRQVCIATAAKVPSNADEKTFDSIIQKLLSKSTARGVILFTRAEDARRILLAAKRAKLLQPFHWIASDGWGKQTRLLDGLEDIAEGSITVELQSEYIGDFDRYMKELTPETNTRNPWFNEYWQATFNCILAEDLSNQNEMKQCDKRDRLSEKVGYQQESKIQFVIDAAYAFAYALDNLRKDVCASTSYQHAENAEHMQHGSSSSGWLRKTINSDSFSCHAMEVYDGKDFYNNYLLNTSFIDLAGSQVKFDRRGDGLARYDVLNYQRLAPNSSSYYYKIVGRWFNSLELNLNEVVWNGNVNQPASACSLPCGVGMIKKQQGDTCCWVCDKCESYEYVHDEFTCLDCGPGYWPYRNKTSCYALPIEYLRWSSLFGLVPMIIAIFGICMTLTVITLFIQNNDTPLVRASSRELSYMLLAGILVCYSNTFVLIAKPTIYSCVLQRFGVGVGFSIIYSALLTKTNRIARIFHSASKSAIRLRFISPKTQVVITTSLIGVQILITLIWMMVEAPGTRFYYLDRTMVILKCKMQDNSFLISQIYNMILITVCTLYAIKTRKIPENFNESKFIGFTMYTTCIIWLAFVPIYFGTGNSYEIQTTTLSVAISLSASVALVCLYTPKVYILVFHPDKNVRKLTMNNHTYNRAPVANVRPSTESACWKVSSVISDNQTGTLKNTSINLLSTVNDEENGKAPTDITAAKTSYFNKCITSADKYGVNQDKNNSQTSVTFNFNIVGTTYSLKASGTAWSCNDLDQRSSSQGEWNSLNAQKFNNGGKNYFPEQTTLHDAAKMNSNNLPTATPIASTLTSRFSQVERDHRLFQKAEAGTKQNHLSSHNQKSIFSYGLPAFTLLIVLTASLPMVTLTCTSKRFSDLRQQKLNVGDSTSKVPAPITDGASNVPCEKCPKMHHKTRAQMQPRKCYNSDRFPTEKVALEIGHQ</sequence>
<feature type="transmembrane region" description="Helical" evidence="14">
    <location>
        <begin position="807"/>
        <end position="827"/>
    </location>
</feature>
<dbReference type="GO" id="GO:0004930">
    <property type="term" value="F:G protein-coupled receptor activity"/>
    <property type="evidence" value="ECO:0007669"/>
    <property type="project" value="UniProtKB-KW"/>
</dbReference>
<dbReference type="SUPFAM" id="SSF53822">
    <property type="entry name" value="Periplasmic binding protein-like I"/>
    <property type="match status" value="1"/>
</dbReference>
<dbReference type="PROSITE" id="PS50259">
    <property type="entry name" value="G_PROTEIN_RECEP_F3_4"/>
    <property type="match status" value="1"/>
</dbReference>
<evidence type="ECO:0000256" key="2">
    <source>
        <dbReference type="ARBA" id="ARBA00007242"/>
    </source>
</evidence>
<evidence type="ECO:0000313" key="16">
    <source>
        <dbReference type="EnsemblMetazoa" id="GAUT037913-PA"/>
    </source>
</evidence>
<comment type="subcellular location">
    <subcellularLocation>
        <location evidence="1">Cell membrane</location>
        <topology evidence="1">Multi-pass membrane protein</topology>
    </subcellularLocation>
</comment>
<dbReference type="EnsemblMetazoa" id="GAUT037913-RA">
    <property type="protein sequence ID" value="GAUT037913-PA"/>
    <property type="gene ID" value="GAUT037913"/>
</dbReference>
<reference evidence="16" key="1">
    <citation type="submission" date="2020-05" db="UniProtKB">
        <authorList>
            <consortium name="EnsemblMetazoa"/>
        </authorList>
    </citation>
    <scope>IDENTIFICATION</scope>
    <source>
        <strain evidence="16">TTRI</strain>
    </source>
</reference>
<protein>
    <recommendedName>
        <fullName evidence="15">G-protein coupled receptors family 3 profile domain-containing protein</fullName>
    </recommendedName>
</protein>
<dbReference type="Proteomes" id="UP000078200">
    <property type="component" value="Unassembled WGS sequence"/>
</dbReference>
<dbReference type="GO" id="GO:0005886">
    <property type="term" value="C:plasma membrane"/>
    <property type="evidence" value="ECO:0007669"/>
    <property type="project" value="UniProtKB-SubCell"/>
</dbReference>
<keyword evidence="3" id="KW-1003">Cell membrane</keyword>
<evidence type="ECO:0000256" key="6">
    <source>
        <dbReference type="ARBA" id="ARBA00022989"/>
    </source>
</evidence>
<feature type="transmembrane region" description="Helical" evidence="14">
    <location>
        <begin position="881"/>
        <end position="902"/>
    </location>
</feature>
<evidence type="ECO:0000313" key="17">
    <source>
        <dbReference type="Proteomes" id="UP000078200"/>
    </source>
</evidence>
<evidence type="ECO:0000256" key="14">
    <source>
        <dbReference type="SAM" id="Phobius"/>
    </source>
</evidence>
<dbReference type="InterPro" id="IPR017979">
    <property type="entry name" value="GPCR_3_CS"/>
</dbReference>
<keyword evidence="7" id="KW-0297">G-protein coupled receptor</keyword>
<evidence type="ECO:0000256" key="11">
    <source>
        <dbReference type="ARBA" id="ARBA00023180"/>
    </source>
</evidence>
<proteinExistence type="inferred from homology"/>
<dbReference type="PANTHER" id="PTHR24060">
    <property type="entry name" value="METABOTROPIC GLUTAMATE RECEPTOR"/>
    <property type="match status" value="1"/>
</dbReference>
<keyword evidence="6 14" id="KW-1133">Transmembrane helix</keyword>
<keyword evidence="4 14" id="KW-0812">Transmembrane</keyword>
<dbReference type="Pfam" id="PF00003">
    <property type="entry name" value="7tm_3"/>
    <property type="match status" value="1"/>
</dbReference>
<dbReference type="InterPro" id="IPR028082">
    <property type="entry name" value="Peripla_BP_I"/>
</dbReference>
<keyword evidence="8 14" id="KW-0472">Membrane</keyword>
<feature type="transmembrane region" description="Helical" evidence="14">
    <location>
        <begin position="928"/>
        <end position="947"/>
    </location>
</feature>
<organism evidence="16 17">
    <name type="scientific">Glossina austeni</name>
    <name type="common">Savannah tsetse fly</name>
    <dbReference type="NCBI Taxonomy" id="7395"/>
    <lineage>
        <taxon>Eukaryota</taxon>
        <taxon>Metazoa</taxon>
        <taxon>Ecdysozoa</taxon>
        <taxon>Arthropoda</taxon>
        <taxon>Hexapoda</taxon>
        <taxon>Insecta</taxon>
        <taxon>Pterygota</taxon>
        <taxon>Neoptera</taxon>
        <taxon>Endopterygota</taxon>
        <taxon>Diptera</taxon>
        <taxon>Brachycera</taxon>
        <taxon>Muscomorpha</taxon>
        <taxon>Hippoboscoidea</taxon>
        <taxon>Glossinidae</taxon>
        <taxon>Glossina</taxon>
    </lineage>
</organism>
<dbReference type="InterPro" id="IPR000337">
    <property type="entry name" value="GPCR_3"/>
</dbReference>
<evidence type="ECO:0000256" key="10">
    <source>
        <dbReference type="ARBA" id="ARBA00023170"/>
    </source>
</evidence>
<evidence type="ECO:0000256" key="8">
    <source>
        <dbReference type="ARBA" id="ARBA00023136"/>
    </source>
</evidence>
<feature type="transmembrane region" description="Helical" evidence="14">
    <location>
        <begin position="768"/>
        <end position="792"/>
    </location>
</feature>
<name>A0A1A9VHS6_GLOAU</name>
<keyword evidence="9" id="KW-1015">Disulfide bond</keyword>
<feature type="transmembrane region" description="Helical" evidence="14">
    <location>
        <begin position="839"/>
        <end position="860"/>
    </location>
</feature>
<dbReference type="FunFam" id="3.40.50.2300:FF:000009">
    <property type="entry name" value="Glutamate receptor, metabotropic 4"/>
    <property type="match status" value="1"/>
</dbReference>
<dbReference type="VEuPathDB" id="VectorBase:GAUT037913"/>